<dbReference type="EMBL" id="FMYE01000090">
    <property type="protein sequence ID" value="SDB79574.1"/>
    <property type="molecule type" value="Genomic_DNA"/>
</dbReference>
<organism evidence="1 2">
    <name type="scientific">Bacteroides ovatus</name>
    <dbReference type="NCBI Taxonomy" id="28116"/>
    <lineage>
        <taxon>Bacteria</taxon>
        <taxon>Pseudomonadati</taxon>
        <taxon>Bacteroidota</taxon>
        <taxon>Bacteroidia</taxon>
        <taxon>Bacteroidales</taxon>
        <taxon>Bacteroidaceae</taxon>
        <taxon>Bacteroides</taxon>
    </lineage>
</organism>
<dbReference type="Proteomes" id="UP000183670">
    <property type="component" value="Unassembled WGS sequence"/>
</dbReference>
<dbReference type="AlphaFoldDB" id="A0A1G6GC79"/>
<accession>A0A1G6GC79</accession>
<proteinExistence type="predicted"/>
<evidence type="ECO:0000313" key="1">
    <source>
        <dbReference type="EMBL" id="SDB79574.1"/>
    </source>
</evidence>
<sequence>MVQMIAQVSIGKSSNIFANYELADKFQDFTLGGKLSNISLSVYPRGINDTDNFWFEFQTTSGKEYYYVMPAAGKREPLFDKGKMAMQLSEFTKGVVDRNKLDTRWRN</sequence>
<protein>
    <submittedName>
        <fullName evidence="1">Uncharacterized protein</fullName>
    </submittedName>
</protein>
<reference evidence="1 2" key="1">
    <citation type="submission" date="2016-10" db="EMBL/GenBank/DDBJ databases">
        <authorList>
            <person name="de Groot N.N."/>
        </authorList>
    </citation>
    <scope>NUCLEOTIDE SEQUENCE [LARGE SCALE GENOMIC DNA]</scope>
    <source>
        <strain evidence="1 2">NLAE-zl-C500</strain>
    </source>
</reference>
<name>A0A1G6GC79_BACOV</name>
<evidence type="ECO:0000313" key="2">
    <source>
        <dbReference type="Proteomes" id="UP000183670"/>
    </source>
</evidence>
<gene>
    <name evidence="1" type="ORF">SAMN05192581_10901</name>
</gene>